<dbReference type="AlphaFoldDB" id="A0A329RS41"/>
<evidence type="ECO:0000313" key="3">
    <source>
        <dbReference type="Proteomes" id="UP000251314"/>
    </source>
</evidence>
<dbReference type="VEuPathDB" id="FungiDB:PC110_g17564"/>
<keyword evidence="1" id="KW-0732">Signal</keyword>
<comment type="caution">
    <text evidence="2">The sequence shown here is derived from an EMBL/GenBank/DDBJ whole genome shotgun (WGS) entry which is preliminary data.</text>
</comment>
<reference evidence="2 3" key="1">
    <citation type="submission" date="2018-01" db="EMBL/GenBank/DDBJ databases">
        <title>Draft genome of the strawberry crown rot pathogen Phytophthora cactorum.</title>
        <authorList>
            <person name="Armitage A.D."/>
            <person name="Lysoe E."/>
            <person name="Nellist C.F."/>
            <person name="Harrison R.J."/>
            <person name="Brurberg M.B."/>
        </authorList>
    </citation>
    <scope>NUCLEOTIDE SEQUENCE [LARGE SCALE GENOMIC DNA]</scope>
    <source>
        <strain evidence="2 3">10300</strain>
    </source>
</reference>
<evidence type="ECO:0000313" key="2">
    <source>
        <dbReference type="EMBL" id="RAW26028.1"/>
    </source>
</evidence>
<keyword evidence="3" id="KW-1185">Reference proteome</keyword>
<name>A0A329RS41_9STRA</name>
<protein>
    <submittedName>
        <fullName evidence="2">Uncharacterized protein</fullName>
    </submittedName>
</protein>
<proteinExistence type="predicted"/>
<evidence type="ECO:0000256" key="1">
    <source>
        <dbReference type="SAM" id="SignalP"/>
    </source>
</evidence>
<sequence>MFLHIALTFDSNCKLAAASCCDASYRMSLCDKSNALATAYCKTSSSSESLSGPNSSWIVFCDITTLVLICDALIESQTDPATSS</sequence>
<feature type="signal peptide" evidence="1">
    <location>
        <begin position="1"/>
        <end position="18"/>
    </location>
</feature>
<dbReference type="Proteomes" id="UP000251314">
    <property type="component" value="Unassembled WGS sequence"/>
</dbReference>
<gene>
    <name evidence="2" type="ORF">PC110_g17564</name>
</gene>
<organism evidence="2 3">
    <name type="scientific">Phytophthora cactorum</name>
    <dbReference type="NCBI Taxonomy" id="29920"/>
    <lineage>
        <taxon>Eukaryota</taxon>
        <taxon>Sar</taxon>
        <taxon>Stramenopiles</taxon>
        <taxon>Oomycota</taxon>
        <taxon>Peronosporomycetes</taxon>
        <taxon>Peronosporales</taxon>
        <taxon>Peronosporaceae</taxon>
        <taxon>Phytophthora</taxon>
    </lineage>
</organism>
<dbReference type="EMBL" id="MJFZ01000689">
    <property type="protein sequence ID" value="RAW26028.1"/>
    <property type="molecule type" value="Genomic_DNA"/>
</dbReference>
<feature type="chain" id="PRO_5016357808" evidence="1">
    <location>
        <begin position="19"/>
        <end position="84"/>
    </location>
</feature>
<accession>A0A329RS41</accession>